<evidence type="ECO:0000256" key="1">
    <source>
        <dbReference type="ARBA" id="ARBA00005879"/>
    </source>
</evidence>
<feature type="domain" description="Tetrapyrrole methylase" evidence="10">
    <location>
        <begin position="31"/>
        <end position="237"/>
    </location>
</feature>
<accession>A0A239SQ35</accession>
<dbReference type="InterPro" id="IPR035996">
    <property type="entry name" value="4pyrrol_Methylase_sf"/>
</dbReference>
<evidence type="ECO:0000256" key="4">
    <source>
        <dbReference type="ARBA" id="ARBA00022679"/>
    </source>
</evidence>
<organism evidence="11 12">
    <name type="scientific">Pandoraea sputorum</name>
    <dbReference type="NCBI Taxonomy" id="93222"/>
    <lineage>
        <taxon>Bacteria</taxon>
        <taxon>Pseudomonadati</taxon>
        <taxon>Pseudomonadota</taxon>
        <taxon>Betaproteobacteria</taxon>
        <taxon>Burkholderiales</taxon>
        <taxon>Burkholderiaceae</taxon>
        <taxon>Pandoraea</taxon>
    </lineage>
</organism>
<dbReference type="UniPathway" id="UPA00262">
    <property type="reaction ID" value="UER00211"/>
</dbReference>
<dbReference type="GO" id="GO:0019354">
    <property type="term" value="P:siroheme biosynthetic process"/>
    <property type="evidence" value="ECO:0007669"/>
    <property type="project" value="UniProtKB-UniPathway"/>
</dbReference>
<dbReference type="PROSITE" id="PS00839">
    <property type="entry name" value="SUMT_1"/>
    <property type="match status" value="1"/>
</dbReference>
<dbReference type="InterPro" id="IPR003043">
    <property type="entry name" value="Uropor_MeTrfase_CS"/>
</dbReference>
<evidence type="ECO:0000256" key="7">
    <source>
        <dbReference type="ARBA" id="ARBA00025705"/>
    </source>
</evidence>
<dbReference type="SUPFAM" id="SSF53790">
    <property type="entry name" value="Tetrapyrrole methylase"/>
    <property type="match status" value="1"/>
</dbReference>
<keyword evidence="4 8" id="KW-0808">Transferase</keyword>
<dbReference type="PROSITE" id="PS00840">
    <property type="entry name" value="SUMT_2"/>
    <property type="match status" value="1"/>
</dbReference>
<dbReference type="InterPro" id="IPR006366">
    <property type="entry name" value="CobA/CysG_C"/>
</dbReference>
<dbReference type="FunFam" id="3.40.1010.10:FF:000001">
    <property type="entry name" value="Siroheme synthase"/>
    <property type="match status" value="1"/>
</dbReference>
<proteinExistence type="inferred from homology"/>
<keyword evidence="12" id="KW-1185">Reference proteome</keyword>
<evidence type="ECO:0000256" key="5">
    <source>
        <dbReference type="ARBA" id="ARBA00022691"/>
    </source>
</evidence>
<dbReference type="EC" id="2.1.1.107" evidence="2"/>
<evidence type="ECO:0000256" key="3">
    <source>
        <dbReference type="ARBA" id="ARBA00022603"/>
    </source>
</evidence>
<dbReference type="Gene3D" id="3.30.950.10">
    <property type="entry name" value="Methyltransferase, Cobalt-precorrin-4 Transmethylase, Domain 2"/>
    <property type="match status" value="1"/>
</dbReference>
<dbReference type="PANTHER" id="PTHR45790:SF3">
    <property type="entry name" value="S-ADENOSYL-L-METHIONINE-DEPENDENT UROPORPHYRINOGEN III METHYLTRANSFERASE, CHLOROPLASTIC"/>
    <property type="match status" value="1"/>
</dbReference>
<evidence type="ECO:0000313" key="12">
    <source>
        <dbReference type="Proteomes" id="UP000215126"/>
    </source>
</evidence>
<dbReference type="Gene3D" id="3.40.1010.10">
    <property type="entry name" value="Cobalt-precorrin-4 Transmethylase, Domain 1"/>
    <property type="match status" value="1"/>
</dbReference>
<dbReference type="GO" id="GO:0004851">
    <property type="term" value="F:uroporphyrin-III C-methyltransferase activity"/>
    <property type="evidence" value="ECO:0007669"/>
    <property type="project" value="UniProtKB-EC"/>
</dbReference>
<dbReference type="CDD" id="cd11642">
    <property type="entry name" value="SUMT"/>
    <property type="match status" value="1"/>
</dbReference>
<gene>
    <name evidence="11" type="primary">cysG_1</name>
    <name evidence="11" type="ORF">SAMEA4530655_03605</name>
</gene>
<evidence type="ECO:0000256" key="2">
    <source>
        <dbReference type="ARBA" id="ARBA00012162"/>
    </source>
</evidence>
<dbReference type="Proteomes" id="UP000215126">
    <property type="component" value="Chromosome 1"/>
</dbReference>
<dbReference type="NCBIfam" id="NF004790">
    <property type="entry name" value="PRK06136.1"/>
    <property type="match status" value="1"/>
</dbReference>
<evidence type="ECO:0000256" key="9">
    <source>
        <dbReference type="SAM" id="MobiDB-lite"/>
    </source>
</evidence>
<name>A0A239SQ35_9BURK</name>
<dbReference type="Pfam" id="PF00590">
    <property type="entry name" value="TP_methylase"/>
    <property type="match status" value="1"/>
</dbReference>
<reference evidence="11 12" key="1">
    <citation type="submission" date="2017-06" db="EMBL/GenBank/DDBJ databases">
        <authorList>
            <consortium name="Pathogen Informatics"/>
        </authorList>
    </citation>
    <scope>NUCLEOTIDE SEQUENCE [LARGE SCALE GENOMIC DNA]</scope>
    <source>
        <strain evidence="11 12">NCTC13161</strain>
    </source>
</reference>
<comment type="pathway">
    <text evidence="7">Porphyrin-containing compound metabolism; siroheme biosynthesis; precorrin-2 from uroporphyrinogen III: step 1/1.</text>
</comment>
<evidence type="ECO:0000259" key="10">
    <source>
        <dbReference type="Pfam" id="PF00590"/>
    </source>
</evidence>
<dbReference type="InterPro" id="IPR050161">
    <property type="entry name" value="Siro_Cobalamin_biosynth"/>
</dbReference>
<evidence type="ECO:0000256" key="6">
    <source>
        <dbReference type="ARBA" id="ARBA00023244"/>
    </source>
</evidence>
<dbReference type="InterPro" id="IPR000878">
    <property type="entry name" value="4pyrrol_Mease"/>
</dbReference>
<dbReference type="GO" id="GO:0032259">
    <property type="term" value="P:methylation"/>
    <property type="evidence" value="ECO:0007669"/>
    <property type="project" value="UniProtKB-KW"/>
</dbReference>
<dbReference type="InterPro" id="IPR014776">
    <property type="entry name" value="4pyrrole_Mease_sub2"/>
</dbReference>
<keyword evidence="5" id="KW-0949">S-adenosyl-L-methionine</keyword>
<dbReference type="NCBIfam" id="TIGR01469">
    <property type="entry name" value="cobA_cysG_Cterm"/>
    <property type="match status" value="1"/>
</dbReference>
<protein>
    <recommendedName>
        <fullName evidence="2">uroporphyrinogen-III C-methyltransferase</fullName>
        <ecNumber evidence="2">2.1.1.107</ecNumber>
    </recommendedName>
</protein>
<evidence type="ECO:0000256" key="8">
    <source>
        <dbReference type="RuleBase" id="RU003960"/>
    </source>
</evidence>
<evidence type="ECO:0000313" key="11">
    <source>
        <dbReference type="EMBL" id="SNU86978.1"/>
    </source>
</evidence>
<dbReference type="EMBL" id="LT906435">
    <property type="protein sequence ID" value="SNU86978.1"/>
    <property type="molecule type" value="Genomic_DNA"/>
</dbReference>
<keyword evidence="3 8" id="KW-0489">Methyltransferase</keyword>
<feature type="compositionally biased region" description="Polar residues" evidence="9">
    <location>
        <begin position="13"/>
        <end position="24"/>
    </location>
</feature>
<feature type="region of interest" description="Disordered" evidence="9">
    <location>
        <begin position="1"/>
        <end position="24"/>
    </location>
</feature>
<dbReference type="InterPro" id="IPR014777">
    <property type="entry name" value="4pyrrole_Mease_sub1"/>
</dbReference>
<sequence length="285" mass="29385">MARADRAGAGPLNNGSIMTTTQSKSAQRPGKVYLVGAGPGAADLITVRGARLLAQADVVLHDALVEPDMLALCPQAKLVAVGKRCGKLSSAQQFINKQLIDHARAHGLVVRLKGGDPMLFGRADEELRALEAAGIDVEVVPGITAALASAATLGRSLTLRGVSRSVAFVTQSRAPDSAEIATQASADSLVYYMGRDAAQRIAAELIAAGKPATTPVAIVEAATTVRERRVVLRLDALAQGLAAAWFDASQPSVLLVGEVFADANAESLTAPIHLSPSAVASREAA</sequence>
<dbReference type="PANTHER" id="PTHR45790">
    <property type="entry name" value="SIROHEME SYNTHASE-RELATED"/>
    <property type="match status" value="1"/>
</dbReference>
<keyword evidence="6" id="KW-0627">Porphyrin biosynthesis</keyword>
<dbReference type="AlphaFoldDB" id="A0A239SQ35"/>
<dbReference type="STRING" id="93222.NA29_22105"/>
<comment type="similarity">
    <text evidence="1 8">Belongs to the precorrin methyltransferase family.</text>
</comment>